<dbReference type="EMBL" id="CAJVPW010009555">
    <property type="protein sequence ID" value="CAG8606623.1"/>
    <property type="molecule type" value="Genomic_DNA"/>
</dbReference>
<feature type="non-terminal residue" evidence="1">
    <location>
        <position position="1"/>
    </location>
</feature>
<name>A0ACA9MS31_9GLOM</name>
<organism evidence="1 2">
    <name type="scientific">Cetraspora pellucida</name>
    <dbReference type="NCBI Taxonomy" id="1433469"/>
    <lineage>
        <taxon>Eukaryota</taxon>
        <taxon>Fungi</taxon>
        <taxon>Fungi incertae sedis</taxon>
        <taxon>Mucoromycota</taxon>
        <taxon>Glomeromycotina</taxon>
        <taxon>Glomeromycetes</taxon>
        <taxon>Diversisporales</taxon>
        <taxon>Gigasporaceae</taxon>
        <taxon>Cetraspora</taxon>
    </lineage>
</organism>
<keyword evidence="2" id="KW-1185">Reference proteome</keyword>
<gene>
    <name evidence="1" type="ORF">SPELUC_LOCUS7337</name>
</gene>
<accession>A0ACA9MS31</accession>
<evidence type="ECO:0000313" key="1">
    <source>
        <dbReference type="EMBL" id="CAG8606623.1"/>
    </source>
</evidence>
<proteinExistence type="predicted"/>
<comment type="caution">
    <text evidence="1">The sequence shown here is derived from an EMBL/GenBank/DDBJ whole genome shotgun (WGS) entry which is preliminary data.</text>
</comment>
<dbReference type="Proteomes" id="UP000789366">
    <property type="component" value="Unassembled WGS sequence"/>
</dbReference>
<evidence type="ECO:0000313" key="2">
    <source>
        <dbReference type="Proteomes" id="UP000789366"/>
    </source>
</evidence>
<sequence>NNTTTKGKSNANTRTSSNVIDLESSIKYKSNGLSSVISKVDYDSQRDGYFQNNNNNVKLAISHFVASAASVGKKKDLPFMLKTPNEPSKEKINN</sequence>
<protein>
    <submittedName>
        <fullName evidence="1">12200_t:CDS:1</fullName>
    </submittedName>
</protein>
<reference evidence="1" key="1">
    <citation type="submission" date="2021-06" db="EMBL/GenBank/DDBJ databases">
        <authorList>
            <person name="Kallberg Y."/>
            <person name="Tangrot J."/>
            <person name="Rosling A."/>
        </authorList>
    </citation>
    <scope>NUCLEOTIDE SEQUENCE</scope>
    <source>
        <strain evidence="1">28 12/20/2015</strain>
    </source>
</reference>